<comment type="caution">
    <text evidence="1">The sequence shown here is derived from an EMBL/GenBank/DDBJ whole genome shotgun (WGS) entry which is preliminary data.</text>
</comment>
<organism evidence="1 2">
    <name type="scientific">Smallanthus sonchifolius</name>
    <dbReference type="NCBI Taxonomy" id="185202"/>
    <lineage>
        <taxon>Eukaryota</taxon>
        <taxon>Viridiplantae</taxon>
        <taxon>Streptophyta</taxon>
        <taxon>Embryophyta</taxon>
        <taxon>Tracheophyta</taxon>
        <taxon>Spermatophyta</taxon>
        <taxon>Magnoliopsida</taxon>
        <taxon>eudicotyledons</taxon>
        <taxon>Gunneridae</taxon>
        <taxon>Pentapetalae</taxon>
        <taxon>asterids</taxon>
        <taxon>campanulids</taxon>
        <taxon>Asterales</taxon>
        <taxon>Asteraceae</taxon>
        <taxon>Asteroideae</taxon>
        <taxon>Heliantheae alliance</taxon>
        <taxon>Millerieae</taxon>
        <taxon>Smallanthus</taxon>
    </lineage>
</organism>
<sequence length="279" mass="30434">MNRSLSEWQFQCFLQEGTALLESSSSRRKDQDEVESIATTESGGMTSGAAATTSYGASFIAGPPVDSEESLKSRLYLACAAVALTRSSSQDFAAPSKGFDPKGAGDGPVGIPSLPVIQMNAVKSATSGSSRELSDTETTLNMDPKRVRKMISNRESARRSRVRKQAHFTELETQVSQLRGENSSLLKRLTDISQKNNEAAVDNRVLKADVETMKAKVKMAEETVKRITGFNPMPSYSCSPSDAFTDTTVPVQDDMQQQHFYQGQPSSTTTPHDCDWAQR</sequence>
<evidence type="ECO:0000313" key="2">
    <source>
        <dbReference type="Proteomes" id="UP001056120"/>
    </source>
</evidence>
<accession>A0ACB9JSG1</accession>
<dbReference type="Proteomes" id="UP001056120">
    <property type="component" value="Linkage Group LG03"/>
</dbReference>
<reference evidence="2" key="1">
    <citation type="journal article" date="2022" name="Mol. Ecol. Resour.">
        <title>The genomes of chicory, endive, great burdock and yacon provide insights into Asteraceae palaeo-polyploidization history and plant inulin production.</title>
        <authorList>
            <person name="Fan W."/>
            <person name="Wang S."/>
            <person name="Wang H."/>
            <person name="Wang A."/>
            <person name="Jiang F."/>
            <person name="Liu H."/>
            <person name="Zhao H."/>
            <person name="Xu D."/>
            <person name="Zhang Y."/>
        </authorList>
    </citation>
    <scope>NUCLEOTIDE SEQUENCE [LARGE SCALE GENOMIC DNA]</scope>
    <source>
        <strain evidence="2">cv. Yunnan</strain>
    </source>
</reference>
<dbReference type="EMBL" id="CM042020">
    <property type="protein sequence ID" value="KAI3822902.1"/>
    <property type="molecule type" value="Genomic_DNA"/>
</dbReference>
<protein>
    <submittedName>
        <fullName evidence="1">Uncharacterized protein</fullName>
    </submittedName>
</protein>
<reference evidence="1 2" key="2">
    <citation type="journal article" date="2022" name="Mol. Ecol. Resour.">
        <title>The genomes of chicory, endive, great burdock and yacon provide insights into Asteraceae paleo-polyploidization history and plant inulin production.</title>
        <authorList>
            <person name="Fan W."/>
            <person name="Wang S."/>
            <person name="Wang H."/>
            <person name="Wang A."/>
            <person name="Jiang F."/>
            <person name="Liu H."/>
            <person name="Zhao H."/>
            <person name="Xu D."/>
            <person name="Zhang Y."/>
        </authorList>
    </citation>
    <scope>NUCLEOTIDE SEQUENCE [LARGE SCALE GENOMIC DNA]</scope>
    <source>
        <strain evidence="2">cv. Yunnan</strain>
        <tissue evidence="1">Leaves</tissue>
    </source>
</reference>
<keyword evidence="2" id="KW-1185">Reference proteome</keyword>
<name>A0ACB9JSG1_9ASTR</name>
<gene>
    <name evidence="1" type="ORF">L1987_10503</name>
</gene>
<evidence type="ECO:0000313" key="1">
    <source>
        <dbReference type="EMBL" id="KAI3822902.1"/>
    </source>
</evidence>
<proteinExistence type="predicted"/>